<comment type="subcellular location">
    <subcellularLocation>
        <location evidence="2">Cell membrane</location>
        <topology evidence="2">Single-pass type II membrane protein</topology>
    </subcellularLocation>
</comment>
<evidence type="ECO:0008006" key="18">
    <source>
        <dbReference type="Google" id="ProtNLM"/>
    </source>
</evidence>
<gene>
    <name evidence="16" type="ORF">KPH14_007251</name>
</gene>
<keyword evidence="4" id="KW-0645">Protease</keyword>
<keyword evidence="13" id="KW-0472">Membrane</keyword>
<evidence type="ECO:0000256" key="2">
    <source>
        <dbReference type="ARBA" id="ARBA00004401"/>
    </source>
</evidence>
<keyword evidence="13" id="KW-1133">Transmembrane helix</keyword>
<dbReference type="PROSITE" id="PS51885">
    <property type="entry name" value="NEPRILYSIN"/>
    <property type="match status" value="1"/>
</dbReference>
<dbReference type="GO" id="GO:0016485">
    <property type="term" value="P:protein processing"/>
    <property type="evidence" value="ECO:0007669"/>
    <property type="project" value="TreeGrafter"/>
</dbReference>
<dbReference type="Gene3D" id="3.40.390.10">
    <property type="entry name" value="Collagenase (Catalytic Domain)"/>
    <property type="match status" value="1"/>
</dbReference>
<evidence type="ECO:0000256" key="11">
    <source>
        <dbReference type="ARBA" id="ARBA00023180"/>
    </source>
</evidence>
<evidence type="ECO:0000256" key="4">
    <source>
        <dbReference type="ARBA" id="ARBA00022670"/>
    </source>
</evidence>
<dbReference type="GO" id="GO:0004222">
    <property type="term" value="F:metalloendopeptidase activity"/>
    <property type="evidence" value="ECO:0007669"/>
    <property type="project" value="InterPro"/>
</dbReference>
<evidence type="ECO:0000256" key="7">
    <source>
        <dbReference type="ARBA" id="ARBA00022833"/>
    </source>
</evidence>
<dbReference type="InterPro" id="IPR008753">
    <property type="entry name" value="Peptidase_M13_N"/>
</dbReference>
<feature type="region of interest" description="Disordered" evidence="12">
    <location>
        <begin position="255"/>
        <end position="316"/>
    </location>
</feature>
<keyword evidence="7" id="KW-0862">Zinc</keyword>
<dbReference type="GO" id="GO:0005886">
    <property type="term" value="C:plasma membrane"/>
    <property type="evidence" value="ECO:0007669"/>
    <property type="project" value="UniProtKB-SubCell"/>
</dbReference>
<dbReference type="EMBL" id="JAIFRP010004408">
    <property type="protein sequence ID" value="KAK2575880.1"/>
    <property type="molecule type" value="Genomic_DNA"/>
</dbReference>
<dbReference type="InterPro" id="IPR024079">
    <property type="entry name" value="MetalloPept_cat_dom_sf"/>
</dbReference>
<proteinExistence type="inferred from homology"/>
<dbReference type="GO" id="GO:0046872">
    <property type="term" value="F:metal ion binding"/>
    <property type="evidence" value="ECO:0007669"/>
    <property type="project" value="UniProtKB-KW"/>
</dbReference>
<dbReference type="PANTHER" id="PTHR11733">
    <property type="entry name" value="ZINC METALLOPROTEASE FAMILY M13 NEPRILYSIN-RELATED"/>
    <property type="match status" value="1"/>
</dbReference>
<evidence type="ECO:0000256" key="13">
    <source>
        <dbReference type="SAM" id="Phobius"/>
    </source>
</evidence>
<accession>A0AAD9RA30</accession>
<keyword evidence="9" id="KW-0482">Metalloprotease</keyword>
<evidence type="ECO:0000256" key="5">
    <source>
        <dbReference type="ARBA" id="ARBA00022723"/>
    </source>
</evidence>
<evidence type="ECO:0000259" key="14">
    <source>
        <dbReference type="Pfam" id="PF01431"/>
    </source>
</evidence>
<keyword evidence="5" id="KW-0479">Metal-binding</keyword>
<dbReference type="SUPFAM" id="SSF55486">
    <property type="entry name" value="Metalloproteases ('zincins'), catalytic domain"/>
    <property type="match status" value="1"/>
</dbReference>
<comment type="cofactor">
    <cofactor evidence="1">
        <name>Zn(2+)</name>
        <dbReference type="ChEBI" id="CHEBI:29105"/>
    </cofactor>
</comment>
<dbReference type="Proteomes" id="UP001258017">
    <property type="component" value="Unassembled WGS sequence"/>
</dbReference>
<evidence type="ECO:0000256" key="6">
    <source>
        <dbReference type="ARBA" id="ARBA00022801"/>
    </source>
</evidence>
<name>A0AAD9RA30_9HYME</name>
<reference evidence="16" key="1">
    <citation type="submission" date="2021-08" db="EMBL/GenBank/DDBJ databases">
        <authorList>
            <person name="Misof B."/>
            <person name="Oliver O."/>
            <person name="Podsiadlowski L."/>
            <person name="Donath A."/>
            <person name="Peters R."/>
            <person name="Mayer C."/>
            <person name="Rust J."/>
            <person name="Gunkel S."/>
            <person name="Lesny P."/>
            <person name="Martin S."/>
            <person name="Oeyen J.P."/>
            <person name="Petersen M."/>
            <person name="Panagiotis P."/>
            <person name="Wilbrandt J."/>
            <person name="Tanja T."/>
        </authorList>
    </citation>
    <scope>NUCLEOTIDE SEQUENCE</scope>
    <source>
        <strain evidence="16">GBR_01_08_01A</strain>
        <tissue evidence="16">Thorax + abdomen</tissue>
    </source>
</reference>
<dbReference type="InterPro" id="IPR000718">
    <property type="entry name" value="Peptidase_M13"/>
</dbReference>
<reference evidence="16" key="2">
    <citation type="journal article" date="2023" name="Commun. Biol.">
        <title>Intrasexual cuticular hydrocarbon dimorphism in a wasp sheds light on hydrocarbon biosynthesis genes in Hymenoptera.</title>
        <authorList>
            <person name="Moris V.C."/>
            <person name="Podsiadlowski L."/>
            <person name="Martin S."/>
            <person name="Oeyen J.P."/>
            <person name="Donath A."/>
            <person name="Petersen M."/>
            <person name="Wilbrandt J."/>
            <person name="Misof B."/>
            <person name="Liedtke D."/>
            <person name="Thamm M."/>
            <person name="Scheiner R."/>
            <person name="Schmitt T."/>
            <person name="Niehuis O."/>
        </authorList>
    </citation>
    <scope>NUCLEOTIDE SEQUENCE</scope>
    <source>
        <strain evidence="16">GBR_01_08_01A</strain>
    </source>
</reference>
<keyword evidence="10" id="KW-1015">Disulfide bond</keyword>
<keyword evidence="8" id="KW-0735">Signal-anchor</keyword>
<sequence length="1029" mass="119395">MRGNNTNRYTEDDFFNNGPCPPCRLAINEETGRLKWCTGGDDTWRFRVRLMLLIPAVLLPIAIIFIALSRSQVTDKFPRHRTYPIRTTQEHTKSHFNGENYNVLLPSSDSKEIQRSIGGNEDEDEIRISEMRTSYVPSNVHFLRRSSKRRKRDVNMESPFDVDASLTTVSSEQQEDVSSLPKNSYIAKHDKRKKNDYSVVKSIDEVHERILHKDTRKRIASGVTQKTTAGTSTDGTDYFPLDYYPELEVEFDRPYAYGDTDYEDNSKEEPADYTITKEKEHSDEVESLNHRYRKNKDDDKEGRSQGETDPKAEQISTYSVSIGNVYGRWPLTDRHDNDAPPDFLTFWKDEGNSESIREVQARMMLQYMDKTADPCKDFYQYACGNWEKRNPIPKDKAGYDTFEMLRESLDTVLKELLEDKVPHNIELNTDDATVKAKYHFQSCMNYEILEQRMEQPLIRLLDELGGWPILKPDWDSEKFDWLLLVAQLRLYNNDILISEWVGPDIKNSDQYVIQFDQTSLGLPTRDYFLQPSNMIYLNAYKNYFIKVATLLGASLQNATLHANELIEFETKLAKITSSPDERRNVSELYQRMSVGELRSIVPQIDWHRYLSIVLARPVDISEQVVVFALQYVQDLVNLLSETEPRTIANYLLWRFVRHRVNNLDDRFQEAKQKFYYILFGREQAPPRWKNCVSQVNANMGIAVGSMFVRKYFDENSKNDTLSMTREIQESFRELLNHTSWIDDETKRLASEKVNAMLLRIGYPDFILQPHLLNERYKDVIIHPDKYFENTLNILQHLTRVEQDRLGSSVNKTLWNTAPAVVNAYYSRNKNQIMFPAGILQPPFYHRYFPRSLNYGGIGVVIGHEITHGFDDKGRLFDKDGNLHRWWKNEAIDGFHERAKCLIDQYSRYTVSEVGAQIDGVNTQGENIADNGGIKQAFRAYERWLYMNGDKDETLPGISATGKQLFFLNFAQVWCGSMRPEAAKNKLKTAVHAPGKFRVIGTLSNSKDFAEVFQCLPGTPMNPVNKCSVW</sequence>
<evidence type="ECO:0000256" key="8">
    <source>
        <dbReference type="ARBA" id="ARBA00022968"/>
    </source>
</evidence>
<organism evidence="16 17">
    <name type="scientific">Odynerus spinipes</name>
    <dbReference type="NCBI Taxonomy" id="1348599"/>
    <lineage>
        <taxon>Eukaryota</taxon>
        <taxon>Metazoa</taxon>
        <taxon>Ecdysozoa</taxon>
        <taxon>Arthropoda</taxon>
        <taxon>Hexapoda</taxon>
        <taxon>Insecta</taxon>
        <taxon>Pterygota</taxon>
        <taxon>Neoptera</taxon>
        <taxon>Endopterygota</taxon>
        <taxon>Hymenoptera</taxon>
        <taxon>Apocrita</taxon>
        <taxon>Aculeata</taxon>
        <taxon>Vespoidea</taxon>
        <taxon>Vespidae</taxon>
        <taxon>Eumeninae</taxon>
        <taxon>Odynerus</taxon>
    </lineage>
</organism>
<dbReference type="PANTHER" id="PTHR11733:SF238">
    <property type="entry name" value="FI07649P-RELATED"/>
    <property type="match status" value="1"/>
</dbReference>
<feature type="compositionally biased region" description="Basic and acidic residues" evidence="12">
    <location>
        <begin position="264"/>
        <end position="312"/>
    </location>
</feature>
<feature type="transmembrane region" description="Helical" evidence="13">
    <location>
        <begin position="50"/>
        <end position="68"/>
    </location>
</feature>
<keyword evidence="6" id="KW-0378">Hydrolase</keyword>
<dbReference type="AlphaFoldDB" id="A0AAD9RA30"/>
<evidence type="ECO:0000256" key="10">
    <source>
        <dbReference type="ARBA" id="ARBA00023157"/>
    </source>
</evidence>
<protein>
    <recommendedName>
        <fullName evidence="18">Endothelin-converting enzyme 1</fullName>
    </recommendedName>
</protein>
<comment type="similarity">
    <text evidence="3">Belongs to the peptidase M13 family.</text>
</comment>
<keyword evidence="11" id="KW-0325">Glycoprotein</keyword>
<dbReference type="Pfam" id="PF01431">
    <property type="entry name" value="Peptidase_M13"/>
    <property type="match status" value="1"/>
</dbReference>
<dbReference type="Gene3D" id="1.10.1380.10">
    <property type="entry name" value="Neutral endopeptidase , domain2"/>
    <property type="match status" value="1"/>
</dbReference>
<keyword evidence="13" id="KW-0812">Transmembrane</keyword>
<evidence type="ECO:0000256" key="12">
    <source>
        <dbReference type="SAM" id="MobiDB-lite"/>
    </source>
</evidence>
<dbReference type="PRINTS" id="PR00786">
    <property type="entry name" value="NEPRILYSIN"/>
</dbReference>
<evidence type="ECO:0000259" key="15">
    <source>
        <dbReference type="Pfam" id="PF05649"/>
    </source>
</evidence>
<feature type="compositionally biased region" description="Polar residues" evidence="12">
    <location>
        <begin position="222"/>
        <end position="235"/>
    </location>
</feature>
<evidence type="ECO:0000256" key="9">
    <source>
        <dbReference type="ARBA" id="ARBA00023049"/>
    </source>
</evidence>
<keyword evidence="17" id="KW-1185">Reference proteome</keyword>
<evidence type="ECO:0000256" key="1">
    <source>
        <dbReference type="ARBA" id="ARBA00001947"/>
    </source>
</evidence>
<dbReference type="Pfam" id="PF05649">
    <property type="entry name" value="Peptidase_M13_N"/>
    <property type="match status" value="1"/>
</dbReference>
<feature type="domain" description="Peptidase M13 C-terminal" evidence="14">
    <location>
        <begin position="822"/>
        <end position="1028"/>
    </location>
</feature>
<comment type="caution">
    <text evidence="16">The sequence shown here is derived from an EMBL/GenBank/DDBJ whole genome shotgun (WGS) entry which is preliminary data.</text>
</comment>
<evidence type="ECO:0000313" key="16">
    <source>
        <dbReference type="EMBL" id="KAK2575880.1"/>
    </source>
</evidence>
<dbReference type="InterPro" id="IPR018497">
    <property type="entry name" value="Peptidase_M13_C"/>
</dbReference>
<dbReference type="InterPro" id="IPR042089">
    <property type="entry name" value="Peptidase_M13_dom_2"/>
</dbReference>
<evidence type="ECO:0000313" key="17">
    <source>
        <dbReference type="Proteomes" id="UP001258017"/>
    </source>
</evidence>
<dbReference type="FunFam" id="3.40.390.10:FF:000076">
    <property type="entry name" value="membrane metallo-endopeptidase-like 1"/>
    <property type="match status" value="1"/>
</dbReference>
<feature type="domain" description="Peptidase M13 N-terminal" evidence="15">
    <location>
        <begin position="374"/>
        <end position="763"/>
    </location>
</feature>
<feature type="region of interest" description="Disordered" evidence="12">
    <location>
        <begin position="217"/>
        <end position="237"/>
    </location>
</feature>
<evidence type="ECO:0000256" key="3">
    <source>
        <dbReference type="ARBA" id="ARBA00007357"/>
    </source>
</evidence>
<dbReference type="CDD" id="cd08662">
    <property type="entry name" value="M13"/>
    <property type="match status" value="1"/>
</dbReference>